<dbReference type="Pfam" id="PF00651">
    <property type="entry name" value="BTB"/>
    <property type="match status" value="1"/>
</dbReference>
<dbReference type="SUPFAM" id="SSF54695">
    <property type="entry name" value="POZ domain"/>
    <property type="match status" value="1"/>
</dbReference>
<dbReference type="PROSITE" id="PS50097">
    <property type="entry name" value="BTB"/>
    <property type="match status" value="1"/>
</dbReference>
<evidence type="ECO:0000313" key="4">
    <source>
        <dbReference type="Proteomes" id="UP001174934"/>
    </source>
</evidence>
<dbReference type="Proteomes" id="UP001174934">
    <property type="component" value="Unassembled WGS sequence"/>
</dbReference>
<evidence type="ECO:0000256" key="1">
    <source>
        <dbReference type="SAM" id="MobiDB-lite"/>
    </source>
</evidence>
<dbReference type="PANTHER" id="PTHR47843">
    <property type="entry name" value="BTB DOMAIN-CONTAINING PROTEIN-RELATED"/>
    <property type="match status" value="1"/>
</dbReference>
<dbReference type="EMBL" id="JAULSR010000001">
    <property type="protein sequence ID" value="KAK0634736.1"/>
    <property type="molecule type" value="Genomic_DNA"/>
</dbReference>
<evidence type="ECO:0000313" key="3">
    <source>
        <dbReference type="EMBL" id="KAK0634736.1"/>
    </source>
</evidence>
<evidence type="ECO:0000259" key="2">
    <source>
        <dbReference type="PROSITE" id="PS50097"/>
    </source>
</evidence>
<feature type="domain" description="BTB" evidence="2">
    <location>
        <begin position="36"/>
        <end position="103"/>
    </location>
</feature>
<comment type="caution">
    <text evidence="3">The sequence shown here is derived from an EMBL/GenBank/DDBJ whole genome shotgun (WGS) entry which is preliminary data.</text>
</comment>
<gene>
    <name evidence="3" type="ORF">B0T17DRAFT_586461</name>
</gene>
<proteinExistence type="predicted"/>
<accession>A0AA39XJG0</accession>
<dbReference type="InterPro" id="IPR000210">
    <property type="entry name" value="BTB/POZ_dom"/>
</dbReference>
<feature type="region of interest" description="Disordered" evidence="1">
    <location>
        <begin position="1"/>
        <end position="23"/>
    </location>
</feature>
<reference evidence="3" key="1">
    <citation type="submission" date="2023-06" db="EMBL/GenBank/DDBJ databases">
        <title>Genome-scale phylogeny and comparative genomics of the fungal order Sordariales.</title>
        <authorList>
            <consortium name="Lawrence Berkeley National Laboratory"/>
            <person name="Hensen N."/>
            <person name="Bonometti L."/>
            <person name="Westerberg I."/>
            <person name="Brannstrom I.O."/>
            <person name="Guillou S."/>
            <person name="Cros-Aarteil S."/>
            <person name="Calhoun S."/>
            <person name="Haridas S."/>
            <person name="Kuo A."/>
            <person name="Mondo S."/>
            <person name="Pangilinan J."/>
            <person name="Riley R."/>
            <person name="LaButti K."/>
            <person name="Andreopoulos B."/>
            <person name="Lipzen A."/>
            <person name="Chen C."/>
            <person name="Yanf M."/>
            <person name="Daum C."/>
            <person name="Ng V."/>
            <person name="Clum A."/>
            <person name="Steindorff A."/>
            <person name="Ohm R."/>
            <person name="Martin F."/>
            <person name="Silar P."/>
            <person name="Natvig D."/>
            <person name="Lalanne C."/>
            <person name="Gautier V."/>
            <person name="Ament-velasquez S.L."/>
            <person name="Kruys A."/>
            <person name="Hutchinson M.I."/>
            <person name="Powell A.J."/>
            <person name="Barry K."/>
            <person name="Miller A.N."/>
            <person name="Grigoriev I.V."/>
            <person name="Debuchy R."/>
            <person name="Gladieux P."/>
            <person name="Thoren M.H."/>
            <person name="Johannesson H."/>
        </authorList>
    </citation>
    <scope>NUCLEOTIDE SEQUENCE</scope>
    <source>
        <strain evidence="3">SMH3391-2</strain>
    </source>
</reference>
<organism evidence="3 4">
    <name type="scientific">Bombardia bombarda</name>
    <dbReference type="NCBI Taxonomy" id="252184"/>
    <lineage>
        <taxon>Eukaryota</taxon>
        <taxon>Fungi</taxon>
        <taxon>Dikarya</taxon>
        <taxon>Ascomycota</taxon>
        <taxon>Pezizomycotina</taxon>
        <taxon>Sordariomycetes</taxon>
        <taxon>Sordariomycetidae</taxon>
        <taxon>Sordariales</taxon>
        <taxon>Lasiosphaeriaceae</taxon>
        <taxon>Bombardia</taxon>
    </lineage>
</organism>
<sequence>MADRSVAPSPAPSRRTPARQTAPAVESGELFIGRVVNVYVGPERKTFSVHEKLLSTRSEYFDHHFNGTNEQDGQDVLELLDEDPKLFSLLINWIYGTTFATSGGTRVFRYPLPHARDNLNTVRDYIGLYILGGKFNIIGVRNAAIDVLYNYFGEQTEEVRCPNLEDVRYLFDHTAPDEQIRRLVIAHTLFHLFGKKRERIGLHTLPREWEAVISSNGEIAWSMIRMLADWRWVCGVNVPDMKIKPRQEFHERIPQPPFTYIKGEEDEFET</sequence>
<keyword evidence="4" id="KW-1185">Reference proteome</keyword>
<protein>
    <recommendedName>
        <fullName evidence="2">BTB domain-containing protein</fullName>
    </recommendedName>
</protein>
<dbReference type="CDD" id="cd18186">
    <property type="entry name" value="BTB_POZ_ZBTB_KLHL-like"/>
    <property type="match status" value="1"/>
</dbReference>
<dbReference type="PANTHER" id="PTHR47843:SF2">
    <property type="entry name" value="BTB DOMAIN-CONTAINING PROTEIN"/>
    <property type="match status" value="1"/>
</dbReference>
<name>A0AA39XJG0_9PEZI</name>
<dbReference type="InterPro" id="IPR011333">
    <property type="entry name" value="SKP1/BTB/POZ_sf"/>
</dbReference>
<dbReference type="AlphaFoldDB" id="A0AA39XJG0"/>
<dbReference type="Gene3D" id="3.30.710.10">
    <property type="entry name" value="Potassium Channel Kv1.1, Chain A"/>
    <property type="match status" value="1"/>
</dbReference>